<evidence type="ECO:0000313" key="3">
    <source>
        <dbReference type="EMBL" id="RMI44433.1"/>
    </source>
</evidence>
<evidence type="ECO:0000313" key="4">
    <source>
        <dbReference type="Proteomes" id="UP000278673"/>
    </source>
</evidence>
<comment type="caution">
    <text evidence="3">The sequence shown here is derived from an EMBL/GenBank/DDBJ whole genome shotgun (WGS) entry which is preliminary data.</text>
</comment>
<reference evidence="3 4" key="1">
    <citation type="submission" date="2018-10" db="EMBL/GenBank/DDBJ databases">
        <title>Isolation, diversity and antifungal activity of actinobacteria from wheat.</title>
        <authorList>
            <person name="Han C."/>
        </authorList>
    </citation>
    <scope>NUCLEOTIDE SEQUENCE [LARGE SCALE GENOMIC DNA]</scope>
    <source>
        <strain evidence="3 4">NEAU-YY642</strain>
    </source>
</reference>
<dbReference type="InterPro" id="IPR014729">
    <property type="entry name" value="Rossmann-like_a/b/a_fold"/>
</dbReference>
<gene>
    <name evidence="3" type="ORF">EBN88_05380</name>
</gene>
<feature type="region of interest" description="Disordered" evidence="1">
    <location>
        <begin position="527"/>
        <end position="547"/>
    </location>
</feature>
<dbReference type="Gene3D" id="3.40.50.620">
    <property type="entry name" value="HUPs"/>
    <property type="match status" value="1"/>
</dbReference>
<evidence type="ECO:0000259" key="2">
    <source>
        <dbReference type="Pfam" id="PF00733"/>
    </source>
</evidence>
<dbReference type="GO" id="GO:0004066">
    <property type="term" value="F:asparagine synthase (glutamine-hydrolyzing) activity"/>
    <property type="evidence" value="ECO:0007669"/>
    <property type="project" value="InterPro"/>
</dbReference>
<dbReference type="GO" id="GO:0006529">
    <property type="term" value="P:asparagine biosynthetic process"/>
    <property type="evidence" value="ECO:0007669"/>
    <property type="project" value="InterPro"/>
</dbReference>
<dbReference type="AlphaFoldDB" id="A0A3M2M6E9"/>
<dbReference type="Pfam" id="PF00733">
    <property type="entry name" value="Asn_synthase"/>
    <property type="match status" value="1"/>
</dbReference>
<dbReference type="SUPFAM" id="SSF52402">
    <property type="entry name" value="Adenine nucleotide alpha hydrolases-like"/>
    <property type="match status" value="1"/>
</dbReference>
<proteinExistence type="predicted"/>
<dbReference type="Proteomes" id="UP000278673">
    <property type="component" value="Unassembled WGS sequence"/>
</dbReference>
<sequence>MLTMHLTAHSGTWQWDGTRYRQGASWLEPYAHPAVEHCAVTDGTRTLIVVRERQPGRPGDGPGLRQLTTGEYDQARRAAGRWPLDTHVMETTPDRTTLTAGFGGVAPVYLTADANGLAGSWDMTQLRADGIQIREAARLLGLRLRYSTETAFTGIYRLTERATAVWSHGRLSFRMPDDARHSRARELAPGADVLGVYKELLAEVMDGRAYDPAAVSAHVSGGMDSAVTATYLAQRHPGRVRTSAILLPGPEGQQQRHRRDLMRAHLPFAAQDTTVEAADWLPLGSAGCRADGQPVSPYEEPYAEATTALLEALAQDGVRTVVTGIGGDEMVAVTSAEAASLPVGVGRPVQPWMGPAAVEALEEAEEGLAPASVVNEMTLFGLSTFAPLALRAGVWPVHPFADPHLIEFGEWLPRPWRSRKRLHRDRLRALGLGEEVAEPKLRESFAPVMERALTGPALTYADQMLADGSPLIDAGLINPDGLASVCDRLRSGVYAELYDADLYDVLNLHMACRTMLARPREDAMAVVVSSGADPEPPPEKDEDDIYC</sequence>
<evidence type="ECO:0000256" key="1">
    <source>
        <dbReference type="SAM" id="MobiDB-lite"/>
    </source>
</evidence>
<name>A0A3M2M6E9_9ACTN</name>
<feature type="domain" description="Asparagine synthetase" evidence="2">
    <location>
        <begin position="198"/>
        <end position="491"/>
    </location>
</feature>
<accession>A0A3M2M6E9</accession>
<protein>
    <submittedName>
        <fullName evidence="3">Asparagine synthase</fullName>
    </submittedName>
</protein>
<dbReference type="EMBL" id="RFFJ01000016">
    <property type="protein sequence ID" value="RMI44433.1"/>
    <property type="molecule type" value="Genomic_DNA"/>
</dbReference>
<keyword evidence="4" id="KW-1185">Reference proteome</keyword>
<organism evidence="3 4">
    <name type="scientific">Streptomyces triticirhizae</name>
    <dbReference type="NCBI Taxonomy" id="2483353"/>
    <lineage>
        <taxon>Bacteria</taxon>
        <taxon>Bacillati</taxon>
        <taxon>Actinomycetota</taxon>
        <taxon>Actinomycetes</taxon>
        <taxon>Kitasatosporales</taxon>
        <taxon>Streptomycetaceae</taxon>
        <taxon>Streptomyces</taxon>
    </lineage>
</organism>
<dbReference type="InterPro" id="IPR001962">
    <property type="entry name" value="Asn_synthase"/>
</dbReference>